<dbReference type="InterPro" id="IPR058355">
    <property type="entry name" value="DUF8042"/>
</dbReference>
<proteinExistence type="predicted"/>
<name>A0A7X2LZY1_9BACI</name>
<dbReference type="Proteomes" id="UP000448867">
    <property type="component" value="Unassembled WGS sequence"/>
</dbReference>
<evidence type="ECO:0000259" key="1">
    <source>
        <dbReference type="Pfam" id="PF26154"/>
    </source>
</evidence>
<comment type="caution">
    <text evidence="2">The sequence shown here is derived from an EMBL/GenBank/DDBJ whole genome shotgun (WGS) entry which is preliminary data.</text>
</comment>
<protein>
    <recommendedName>
        <fullName evidence="1">DUF8042 domain-containing protein</fullName>
    </recommendedName>
</protein>
<evidence type="ECO:0000313" key="2">
    <source>
        <dbReference type="EMBL" id="MRX72199.1"/>
    </source>
</evidence>
<gene>
    <name evidence="2" type="ORF">GJU40_08545</name>
</gene>
<evidence type="ECO:0000313" key="3">
    <source>
        <dbReference type="Proteomes" id="UP000448867"/>
    </source>
</evidence>
<feature type="domain" description="DUF8042" evidence="1">
    <location>
        <begin position="7"/>
        <end position="124"/>
    </location>
</feature>
<sequence>MPNLTPDQYSLLSYYYHLLNTVEEGLEYVSASYDHYSYTEGSKVFSDILSAFYHIDSSHSVILLISEAFPGISEEILKFDEVISTLEEYESSLVEYSYQTALAARGLLPVFLIWKKAVQNVIAPIITH</sequence>
<dbReference type="RefSeq" id="WP_154307338.1">
    <property type="nucleotide sequence ID" value="NZ_WKKI01000012.1"/>
</dbReference>
<dbReference type="AlphaFoldDB" id="A0A7X2LZY1"/>
<dbReference type="EMBL" id="WKKI01000012">
    <property type="protein sequence ID" value="MRX72199.1"/>
    <property type="molecule type" value="Genomic_DNA"/>
</dbReference>
<accession>A0A7X2LZY1</accession>
<dbReference type="OrthoDB" id="2922677at2"/>
<reference evidence="2 3" key="1">
    <citation type="submission" date="2019-11" db="EMBL/GenBank/DDBJ databases">
        <title>Bacillus lacus genome.</title>
        <authorList>
            <person name="Allen C.J."/>
            <person name="Newman J.D."/>
        </authorList>
    </citation>
    <scope>NUCLEOTIDE SEQUENCE [LARGE SCALE GENOMIC DNA]</scope>
    <source>
        <strain evidence="2 3">KCTC 33946</strain>
    </source>
</reference>
<organism evidence="2 3">
    <name type="scientific">Metabacillus lacus</name>
    <dbReference type="NCBI Taxonomy" id="1983721"/>
    <lineage>
        <taxon>Bacteria</taxon>
        <taxon>Bacillati</taxon>
        <taxon>Bacillota</taxon>
        <taxon>Bacilli</taxon>
        <taxon>Bacillales</taxon>
        <taxon>Bacillaceae</taxon>
        <taxon>Metabacillus</taxon>
    </lineage>
</organism>
<dbReference type="Pfam" id="PF26154">
    <property type="entry name" value="DUF8042"/>
    <property type="match status" value="1"/>
</dbReference>
<keyword evidence="3" id="KW-1185">Reference proteome</keyword>